<proteinExistence type="predicted"/>
<dbReference type="GO" id="GO:0003713">
    <property type="term" value="F:transcription coactivator activity"/>
    <property type="evidence" value="ECO:0007669"/>
    <property type="project" value="InterPro"/>
</dbReference>
<dbReference type="InterPro" id="IPR000433">
    <property type="entry name" value="Znf_ZZ"/>
</dbReference>
<evidence type="ECO:0000256" key="4">
    <source>
        <dbReference type="ARBA" id="ARBA00023015"/>
    </source>
</evidence>
<dbReference type="InterPro" id="IPR041983">
    <property type="entry name" value="ADA2-like_ZZ"/>
</dbReference>
<reference evidence="12" key="1">
    <citation type="submission" date="2017-05" db="UniProtKB">
        <authorList>
            <consortium name="EnsemblMetazoa"/>
        </authorList>
    </citation>
    <scope>IDENTIFICATION</scope>
</reference>
<dbReference type="FunCoup" id="A0A1X7UNF6">
    <property type="interactions" value="141"/>
</dbReference>
<evidence type="ECO:0000256" key="1">
    <source>
        <dbReference type="ARBA" id="ARBA00022723"/>
    </source>
</evidence>
<evidence type="ECO:0000256" key="7">
    <source>
        <dbReference type="PIRNR" id="PIRNR025024"/>
    </source>
</evidence>
<dbReference type="PANTHER" id="PTHR12374:SF63">
    <property type="entry name" value="TRANSCRIPTIONAL ADAPTER 2-BETA"/>
    <property type="match status" value="1"/>
</dbReference>
<dbReference type="STRING" id="400682.A0A1X7UNF6"/>
<dbReference type="PANTHER" id="PTHR12374">
    <property type="entry name" value="TRANSCRIPTIONAL ADAPTOR 2 ADA2 -RELATED"/>
    <property type="match status" value="1"/>
</dbReference>
<evidence type="ECO:0000256" key="3">
    <source>
        <dbReference type="ARBA" id="ARBA00022833"/>
    </source>
</evidence>
<dbReference type="InterPro" id="IPR055141">
    <property type="entry name" value="TADA2A_B-like_dom"/>
</dbReference>
<dbReference type="CDD" id="cd02335">
    <property type="entry name" value="ZZ_ADA2"/>
    <property type="match status" value="1"/>
</dbReference>
<dbReference type="GO" id="GO:0003682">
    <property type="term" value="F:chromatin binding"/>
    <property type="evidence" value="ECO:0007669"/>
    <property type="project" value="TreeGrafter"/>
</dbReference>
<keyword evidence="4 7" id="KW-0805">Transcription regulation</keyword>
<dbReference type="eggNOG" id="KOG0457">
    <property type="taxonomic scope" value="Eukaryota"/>
</dbReference>
<keyword evidence="6 7" id="KW-0539">Nucleus</keyword>
<dbReference type="PIRSF" id="PIRSF025024">
    <property type="entry name" value="Transcriptional_adaptor_2"/>
    <property type="match status" value="1"/>
</dbReference>
<dbReference type="CDD" id="cd00167">
    <property type="entry name" value="SANT"/>
    <property type="match status" value="1"/>
</dbReference>
<feature type="domain" description="Myb-like" evidence="9">
    <location>
        <begin position="67"/>
        <end position="110"/>
    </location>
</feature>
<dbReference type="GO" id="GO:0008270">
    <property type="term" value="F:zinc ion binding"/>
    <property type="evidence" value="ECO:0007669"/>
    <property type="project" value="UniProtKB-KW"/>
</dbReference>
<dbReference type="Pfam" id="PF25299">
    <property type="entry name" value="ZZ_ADA2"/>
    <property type="match status" value="1"/>
</dbReference>
<dbReference type="SMART" id="SM00717">
    <property type="entry name" value="SANT"/>
    <property type="match status" value="1"/>
</dbReference>
<evidence type="ECO:0000256" key="5">
    <source>
        <dbReference type="ARBA" id="ARBA00023163"/>
    </source>
</evidence>
<accession>A0A1X7UNF6</accession>
<evidence type="ECO:0000259" key="11">
    <source>
        <dbReference type="PROSITE" id="PS51293"/>
    </source>
</evidence>
<dbReference type="SMART" id="SM00291">
    <property type="entry name" value="ZnF_ZZ"/>
    <property type="match status" value="1"/>
</dbReference>
<dbReference type="PROSITE" id="PS50090">
    <property type="entry name" value="MYB_LIKE"/>
    <property type="match status" value="1"/>
</dbReference>
<dbReference type="GO" id="GO:0006338">
    <property type="term" value="P:chromatin remodeling"/>
    <property type="evidence" value="ECO:0007669"/>
    <property type="project" value="TreeGrafter"/>
</dbReference>
<dbReference type="AlphaFoldDB" id="A0A1X7UNF6"/>
<feature type="domain" description="ZZ-type" evidence="10">
    <location>
        <begin position="6"/>
        <end position="60"/>
    </location>
</feature>
<dbReference type="InterPro" id="IPR017884">
    <property type="entry name" value="SANT_dom"/>
</dbReference>
<dbReference type="Gene3D" id="3.30.60.90">
    <property type="match status" value="1"/>
</dbReference>
<dbReference type="SUPFAM" id="SSF57850">
    <property type="entry name" value="RING/U-box"/>
    <property type="match status" value="1"/>
</dbReference>
<dbReference type="PROSITE" id="PS50135">
    <property type="entry name" value="ZF_ZZ_2"/>
    <property type="match status" value="1"/>
</dbReference>
<comment type="subcellular location">
    <subcellularLocation>
        <location evidence="7">Nucleus</location>
    </subcellularLocation>
</comment>
<dbReference type="PROSITE" id="PS51293">
    <property type="entry name" value="SANT"/>
    <property type="match status" value="1"/>
</dbReference>
<protein>
    <recommendedName>
        <fullName evidence="7">Transcriptional adapter</fullName>
    </recommendedName>
</protein>
<dbReference type="InterPro" id="IPR009057">
    <property type="entry name" value="Homeodomain-like_sf"/>
</dbReference>
<dbReference type="PROSITE" id="PS01357">
    <property type="entry name" value="ZF_ZZ_1"/>
    <property type="match status" value="1"/>
</dbReference>
<dbReference type="Pfam" id="PF22941">
    <property type="entry name" value="TADA2A-like_3rd"/>
    <property type="match status" value="1"/>
</dbReference>
<dbReference type="GO" id="GO:0005634">
    <property type="term" value="C:nucleus"/>
    <property type="evidence" value="ECO:0007669"/>
    <property type="project" value="UniProtKB-SubCell"/>
</dbReference>
<evidence type="ECO:0000313" key="12">
    <source>
        <dbReference type="EnsemblMetazoa" id="Aqu2.1.29525_001"/>
    </source>
</evidence>
<keyword evidence="1" id="KW-0479">Metal-binding</keyword>
<dbReference type="Pfam" id="PF00249">
    <property type="entry name" value="Myb_DNA-binding"/>
    <property type="match status" value="1"/>
</dbReference>
<dbReference type="GO" id="GO:0070461">
    <property type="term" value="C:SAGA-type complex"/>
    <property type="evidence" value="ECO:0007669"/>
    <property type="project" value="TreeGrafter"/>
</dbReference>
<dbReference type="InterPro" id="IPR016827">
    <property type="entry name" value="Ada2/TADA2"/>
</dbReference>
<evidence type="ECO:0000256" key="8">
    <source>
        <dbReference type="PROSITE-ProRule" id="PRU00228"/>
    </source>
</evidence>
<dbReference type="InterPro" id="IPR043145">
    <property type="entry name" value="Znf_ZZ_sf"/>
</dbReference>
<evidence type="ECO:0000256" key="2">
    <source>
        <dbReference type="ARBA" id="ARBA00022771"/>
    </source>
</evidence>
<dbReference type="InterPro" id="IPR001005">
    <property type="entry name" value="SANT/Myb"/>
</dbReference>
<feature type="domain" description="SANT" evidence="11">
    <location>
        <begin position="62"/>
        <end position="114"/>
    </location>
</feature>
<dbReference type="OrthoDB" id="270417at2759"/>
<sequence>MADDDSQRYHCSYCGCDITLRLKCNGCPDFDLCLECFASGASIGNHMPDHPYQLIDEGSFPLLTNDWGAIEEVLLLEAVEQDGFGNWEDIGAHVFTKTARESKDHYNEAYVNSIIGEGLLLPDYHSKVLADGGGEIPPSPPSFTPMSLEHNEQQDLTYAPLRDDFEKEYDNGAERIISEVPIHNEEDSIERELKLAHIDMYNKRLGEREKRKCFARDHNLLGGKMRISSMKRKYSKEERDIRNKFRPLARLMDKDEYEKLVGSLKREKELIERIQSLKEYKRNGITKIEDGIEIDMLKQEKEKENEHSELPGDTYQGKTIYMYSLFHYSLCPTIRYCIADTERKKSL</sequence>
<keyword evidence="5 7" id="KW-0804">Transcription</keyword>
<evidence type="ECO:0000259" key="10">
    <source>
        <dbReference type="PROSITE" id="PS50135"/>
    </source>
</evidence>
<dbReference type="SUPFAM" id="SSF46689">
    <property type="entry name" value="Homeodomain-like"/>
    <property type="match status" value="1"/>
</dbReference>
<evidence type="ECO:0000256" key="6">
    <source>
        <dbReference type="ARBA" id="ARBA00023242"/>
    </source>
</evidence>
<dbReference type="GO" id="GO:0006357">
    <property type="term" value="P:regulation of transcription by RNA polymerase II"/>
    <property type="evidence" value="ECO:0007669"/>
    <property type="project" value="InterPro"/>
</dbReference>
<name>A0A1X7UNF6_AMPQE</name>
<organism evidence="12">
    <name type="scientific">Amphimedon queenslandica</name>
    <name type="common">Sponge</name>
    <dbReference type="NCBI Taxonomy" id="400682"/>
    <lineage>
        <taxon>Eukaryota</taxon>
        <taxon>Metazoa</taxon>
        <taxon>Porifera</taxon>
        <taxon>Demospongiae</taxon>
        <taxon>Heteroscleromorpha</taxon>
        <taxon>Haplosclerida</taxon>
        <taxon>Niphatidae</taxon>
        <taxon>Amphimedon</taxon>
    </lineage>
</organism>
<dbReference type="InParanoid" id="A0A1X7UNF6"/>
<keyword evidence="2 8" id="KW-0863">Zinc-finger</keyword>
<evidence type="ECO:0000259" key="9">
    <source>
        <dbReference type="PROSITE" id="PS50090"/>
    </source>
</evidence>
<dbReference type="Gene3D" id="1.10.10.60">
    <property type="entry name" value="Homeodomain-like"/>
    <property type="match status" value="1"/>
</dbReference>
<keyword evidence="3" id="KW-0862">Zinc</keyword>
<dbReference type="EnsemblMetazoa" id="Aqu2.1.29525_001">
    <property type="protein sequence ID" value="Aqu2.1.29525_001"/>
    <property type="gene ID" value="Aqu2.1.29525"/>
</dbReference>